<comment type="caution">
    <text evidence="1">The sequence shown here is derived from an EMBL/GenBank/DDBJ whole genome shotgun (WGS) entry which is preliminary data.</text>
</comment>
<sequence length="69" mass="7461">METRSNFLPPEAAPEGLDPGAKVVARDGHGTHLHGRVDEASAGLGVVWVRDDAIGERRLFLLEEVEQDA</sequence>
<dbReference type="Proteomes" id="UP001500752">
    <property type="component" value="Unassembled WGS sequence"/>
</dbReference>
<gene>
    <name evidence="1" type="ORF">GCM10023081_01840</name>
</gene>
<proteinExistence type="predicted"/>
<accession>A0ABP7BRB0</accession>
<evidence type="ECO:0000313" key="2">
    <source>
        <dbReference type="Proteomes" id="UP001500752"/>
    </source>
</evidence>
<dbReference type="EMBL" id="BAABEO010000002">
    <property type="protein sequence ID" value="GAA3666618.1"/>
    <property type="molecule type" value="Genomic_DNA"/>
</dbReference>
<reference evidence="2" key="1">
    <citation type="journal article" date="2019" name="Int. J. Syst. Evol. Microbiol.">
        <title>The Global Catalogue of Microorganisms (GCM) 10K type strain sequencing project: providing services to taxonomists for standard genome sequencing and annotation.</title>
        <authorList>
            <consortium name="The Broad Institute Genomics Platform"/>
            <consortium name="The Broad Institute Genome Sequencing Center for Infectious Disease"/>
            <person name="Wu L."/>
            <person name="Ma J."/>
        </authorList>
    </citation>
    <scope>NUCLEOTIDE SEQUENCE [LARGE SCALE GENOMIC DNA]</scope>
    <source>
        <strain evidence="2">JCM 30742</strain>
    </source>
</reference>
<keyword evidence="2" id="KW-1185">Reference proteome</keyword>
<evidence type="ECO:0000313" key="1">
    <source>
        <dbReference type="EMBL" id="GAA3666618.1"/>
    </source>
</evidence>
<protein>
    <submittedName>
        <fullName evidence="1">Uncharacterized protein</fullName>
    </submittedName>
</protein>
<name>A0ABP7BRB0_9MICC</name>
<organism evidence="1 2">
    <name type="scientific">Arthrobacter ginkgonis</name>
    <dbReference type="NCBI Taxonomy" id="1630594"/>
    <lineage>
        <taxon>Bacteria</taxon>
        <taxon>Bacillati</taxon>
        <taxon>Actinomycetota</taxon>
        <taxon>Actinomycetes</taxon>
        <taxon>Micrococcales</taxon>
        <taxon>Micrococcaceae</taxon>
        <taxon>Arthrobacter</taxon>
    </lineage>
</organism>
<dbReference type="RefSeq" id="WP_345147772.1">
    <property type="nucleotide sequence ID" value="NZ_BAABEO010000002.1"/>
</dbReference>